<sequence>MDRSSNFRTNFVGRMVGDKAECSRFQIEEQVLREDSDVDLTKLAQFAFKHYVPKIHRVPIWKLLLRVSSTAPEVRKDIAKHRIQEAEVLLSSLRAMRLSTARTNSGRELGMEYHPTAVDIVRMIQLGDEAAIMNNNQHALEMDFQAQLAIAKQMSIICESNWVDIYWLTKVFDELLSHIFTQNVLTEVVDNLKIQLVKAYAEMGNLDELIWENMPMNFWIRCGGAVVFDHEPLLNLWDKVCSSADCGIIKLLSTVIYNYLIELKPYLSKLEVNDFALGKGILSVKTQNAIIKTSINVVILFYEFYGALMTRNSSDPQILFRTCLPHGKSSLLLEVMSLQGLLSLCNSPNAQEFPNLSI</sequence>
<dbReference type="OrthoDB" id="18718at2759"/>
<evidence type="ECO:0000313" key="4">
    <source>
        <dbReference type="Proteomes" id="UP000270924"/>
    </source>
</evidence>
<organism evidence="1 3">
    <name type="scientific">Wuchereria bancrofti</name>
    <dbReference type="NCBI Taxonomy" id="6293"/>
    <lineage>
        <taxon>Eukaryota</taxon>
        <taxon>Metazoa</taxon>
        <taxon>Ecdysozoa</taxon>
        <taxon>Nematoda</taxon>
        <taxon>Chromadorea</taxon>
        <taxon>Rhabditida</taxon>
        <taxon>Spirurina</taxon>
        <taxon>Spiruromorpha</taxon>
        <taxon>Filarioidea</taxon>
        <taxon>Onchocercidae</taxon>
        <taxon>Wuchereria</taxon>
    </lineage>
</organism>
<dbReference type="AlphaFoldDB" id="J9EY50"/>
<dbReference type="Proteomes" id="UP000004810">
    <property type="component" value="Unassembled WGS sequence"/>
</dbReference>
<dbReference type="Proteomes" id="UP000270924">
    <property type="component" value="Unassembled WGS sequence"/>
</dbReference>
<proteinExistence type="predicted"/>
<dbReference type="PANTHER" id="PTHR13530:SF3">
    <property type="entry name" value="TBC1 DOMAIN FAMILY MEMBER 7"/>
    <property type="match status" value="1"/>
</dbReference>
<dbReference type="OMA" id="WIRCGGA"/>
<protein>
    <recommendedName>
        <fullName evidence="5">TBC1 domain family member 7</fullName>
    </recommendedName>
</protein>
<dbReference type="InterPro" id="IPR039842">
    <property type="entry name" value="TBC1D7"/>
</dbReference>
<dbReference type="PANTHER" id="PTHR13530">
    <property type="entry name" value="TBC1 DOMAIN FAMILY MEMBER 7"/>
    <property type="match status" value="1"/>
</dbReference>
<evidence type="ECO:0000313" key="3">
    <source>
        <dbReference type="Proteomes" id="UP000004810"/>
    </source>
</evidence>
<reference evidence="2 4" key="3">
    <citation type="submission" date="2018-11" db="EMBL/GenBank/DDBJ databases">
        <authorList>
            <consortium name="Pathogen Informatics"/>
        </authorList>
    </citation>
    <scope>NUCLEOTIDE SEQUENCE [LARGE SCALE GENOMIC DNA]</scope>
</reference>
<dbReference type="GO" id="GO:0032007">
    <property type="term" value="P:negative regulation of TOR signaling"/>
    <property type="evidence" value="ECO:0007669"/>
    <property type="project" value="TreeGrafter"/>
</dbReference>
<dbReference type="GO" id="GO:0005096">
    <property type="term" value="F:GTPase activator activity"/>
    <property type="evidence" value="ECO:0007669"/>
    <property type="project" value="TreeGrafter"/>
</dbReference>
<name>J9EY50_WUCBA</name>
<dbReference type="EMBL" id="ADBV01000476">
    <property type="protein sequence ID" value="EJW87158.1"/>
    <property type="molecule type" value="Genomic_DNA"/>
</dbReference>
<dbReference type="EMBL" id="UYWW01002316">
    <property type="protein sequence ID" value="VDM11643.1"/>
    <property type="molecule type" value="Genomic_DNA"/>
</dbReference>
<accession>J9EY50</accession>
<evidence type="ECO:0000313" key="1">
    <source>
        <dbReference type="EMBL" id="EJW87158.1"/>
    </source>
</evidence>
<reference evidence="1" key="1">
    <citation type="submission" date="2012-08" db="EMBL/GenBank/DDBJ databases">
        <title>The Genome Sequence of Wuchereria bancrofti.</title>
        <authorList>
            <consortium name="The Broad Institute Genome Sequencing Platform"/>
            <consortium name="Broad Institute Genome Sequencing Center for Infectious Disease"/>
            <person name="Nutman T.B."/>
            <person name="Fink D.L."/>
            <person name="Russ C."/>
            <person name="Young S."/>
            <person name="Zeng Q."/>
            <person name="Koehrsen M."/>
            <person name="Alvarado L."/>
            <person name="Berlin A."/>
            <person name="Borenstein D."/>
            <person name="Chapman S.B."/>
            <person name="Chen Z."/>
            <person name="Engels R."/>
            <person name="Freedman E."/>
            <person name="Gellesch M."/>
            <person name="Goldberg J."/>
            <person name="Griggs A."/>
            <person name="Gujja S."/>
            <person name="Heilman E.R."/>
            <person name="Heiman D."/>
            <person name="Hepburn T."/>
            <person name="Howarth C."/>
            <person name="Jen D."/>
            <person name="Larson L."/>
            <person name="Lewis B."/>
            <person name="Mehta T."/>
            <person name="Park D."/>
            <person name="Pearson M."/>
            <person name="Richards J."/>
            <person name="Roberts A."/>
            <person name="Saif S."/>
            <person name="Shea T."/>
            <person name="Shenoy N."/>
            <person name="Sisk P."/>
            <person name="Stolte C."/>
            <person name="Sykes S."/>
            <person name="Walk T."/>
            <person name="White J."/>
            <person name="Yandava C."/>
            <person name="Haas B."/>
            <person name="Henn M.R."/>
            <person name="Nusbaum C."/>
            <person name="Birren B."/>
        </authorList>
    </citation>
    <scope>NUCLEOTIDE SEQUENCE</scope>
</reference>
<evidence type="ECO:0000313" key="2">
    <source>
        <dbReference type="EMBL" id="VDM11643.1"/>
    </source>
</evidence>
<evidence type="ECO:0008006" key="5">
    <source>
        <dbReference type="Google" id="ProtNLM"/>
    </source>
</evidence>
<gene>
    <name evidence="2" type="ORF">WBA_LOCUS5029</name>
    <name evidence="1" type="ORF">WUBG_01929</name>
</gene>
<dbReference type="InParanoid" id="J9EY50"/>
<reference evidence="3" key="2">
    <citation type="submission" date="2012-08" db="EMBL/GenBank/DDBJ databases">
        <title>The Genome Sequence of Wuchereria bancrofti.</title>
        <authorList>
            <person name="Nutman T.B."/>
            <person name="Fink D.L."/>
            <person name="Russ C."/>
            <person name="Young S."/>
            <person name="Zeng Q."/>
            <person name="Koehrsen M."/>
            <person name="Alvarado L."/>
            <person name="Berlin A."/>
            <person name="Chapman S.B."/>
            <person name="Chen Z."/>
            <person name="Freedman E."/>
            <person name="Gellesch M."/>
            <person name="Goldberg J."/>
            <person name="Griggs A."/>
            <person name="Gujja S."/>
            <person name="Heilman E.R."/>
            <person name="Heiman D."/>
            <person name="Hepburn T."/>
            <person name="Howarth C."/>
            <person name="Jen D."/>
            <person name="Larson L."/>
            <person name="Lewis B."/>
            <person name="Mehta T."/>
            <person name="Park D."/>
            <person name="Pearson M."/>
            <person name="Roberts A."/>
            <person name="Saif S."/>
            <person name="Shea T."/>
            <person name="Shenoy N."/>
            <person name="Sisk P."/>
            <person name="Stolte C."/>
            <person name="Sykes S."/>
            <person name="Walk T."/>
            <person name="White J."/>
            <person name="Yandava C."/>
            <person name="Haas B."/>
            <person name="Henn M.R."/>
            <person name="Nusbaum C."/>
            <person name="Birren B."/>
        </authorList>
    </citation>
    <scope>NUCLEOTIDE SEQUENCE [LARGE SCALE GENOMIC DNA]</scope>
    <source>
        <strain evidence="3">NA</strain>
    </source>
</reference>
<keyword evidence="4" id="KW-1185">Reference proteome</keyword>
<dbReference type="Gene3D" id="1.10.10.750">
    <property type="entry name" value="Ypt/Rab-GAP domain of gyp1p, domain 1"/>
    <property type="match status" value="1"/>
</dbReference>